<name>A0A6J4UMT7_9BACT</name>
<evidence type="ECO:0000313" key="1">
    <source>
        <dbReference type="EMBL" id="CAA9555389.1"/>
    </source>
</evidence>
<reference evidence="1" key="1">
    <citation type="submission" date="2020-02" db="EMBL/GenBank/DDBJ databases">
        <authorList>
            <person name="Meier V. D."/>
        </authorList>
    </citation>
    <scope>NUCLEOTIDE SEQUENCE</scope>
    <source>
        <strain evidence="1">AVDCRST_MAG88</strain>
    </source>
</reference>
<protein>
    <submittedName>
        <fullName evidence="1">Uncharacterized protein</fullName>
    </submittedName>
</protein>
<gene>
    <name evidence="1" type="ORF">AVDCRST_MAG88-1071</name>
</gene>
<organism evidence="1">
    <name type="scientific">uncultured Thermomicrobiales bacterium</name>
    <dbReference type="NCBI Taxonomy" id="1645740"/>
    <lineage>
        <taxon>Bacteria</taxon>
        <taxon>Pseudomonadati</taxon>
        <taxon>Thermomicrobiota</taxon>
        <taxon>Thermomicrobia</taxon>
        <taxon>Thermomicrobiales</taxon>
        <taxon>environmental samples</taxon>
    </lineage>
</organism>
<dbReference type="EMBL" id="CADCWM010000370">
    <property type="protein sequence ID" value="CAA9555389.1"/>
    <property type="molecule type" value="Genomic_DNA"/>
</dbReference>
<proteinExistence type="predicted"/>
<accession>A0A6J4UMT7</accession>
<dbReference type="AlphaFoldDB" id="A0A6J4UMT7"/>
<sequence length="21" mass="2023">MLVALGLLTLANPGLVAPAMG</sequence>